<organism evidence="1">
    <name type="scientific">Amphimedon queenslandica</name>
    <name type="common">Sponge</name>
    <dbReference type="NCBI Taxonomy" id="400682"/>
    <lineage>
        <taxon>Eukaryota</taxon>
        <taxon>Metazoa</taxon>
        <taxon>Porifera</taxon>
        <taxon>Demospongiae</taxon>
        <taxon>Heteroscleromorpha</taxon>
        <taxon>Haplosclerida</taxon>
        <taxon>Niphatidae</taxon>
        <taxon>Amphimedon</taxon>
    </lineage>
</organism>
<sequence>LLVYHRLSQQKLMSIYQTVSLRMRGLVISTHPNNKTLMSLLTLTPSLLIVLPMDSSVLLITM</sequence>
<protein>
    <submittedName>
        <fullName evidence="1">Uncharacterized protein</fullName>
    </submittedName>
</protein>
<dbReference type="AlphaFoldDB" id="A0A1X7TP67"/>
<accession>A0A1X7TP67</accession>
<evidence type="ECO:0000313" key="1">
    <source>
        <dbReference type="EnsemblMetazoa" id="Aqu2.1.16826_001"/>
    </source>
</evidence>
<name>A0A1X7TP67_AMPQE</name>
<reference evidence="1" key="1">
    <citation type="submission" date="2017-05" db="UniProtKB">
        <authorList>
            <consortium name="EnsemblMetazoa"/>
        </authorList>
    </citation>
    <scope>IDENTIFICATION</scope>
</reference>
<proteinExistence type="predicted"/>
<dbReference type="EnsemblMetazoa" id="Aqu2.1.16826_001">
    <property type="protein sequence ID" value="Aqu2.1.16826_001"/>
    <property type="gene ID" value="Aqu2.1.16826"/>
</dbReference>
<dbReference type="InParanoid" id="A0A1X7TP67"/>